<sequence>MDRMYVDSDRGRRAVAAAADAVALRLAEAGGRSPDIPPGVFGTGLAERQATVFAAVGAVQEERRRLLALLGRMLESVDRSLAQVSAADDASSAAVAASGRGGGGLR</sequence>
<proteinExistence type="predicted"/>
<dbReference type="KEGG" id="cpre:Csp1_06710"/>
<dbReference type="RefSeq" id="WP_110481067.1">
    <property type="nucleotide sequence ID" value="NZ_CP024988.1"/>
</dbReference>
<protein>
    <submittedName>
        <fullName evidence="1">Uncharacterized protein</fullName>
    </submittedName>
</protein>
<name>A0A2Z3YVN7_9CORY</name>
<evidence type="ECO:0000313" key="2">
    <source>
        <dbReference type="Proteomes" id="UP000247696"/>
    </source>
</evidence>
<dbReference type="Proteomes" id="UP000247696">
    <property type="component" value="Chromosome"/>
</dbReference>
<organism evidence="1 2">
    <name type="scientific">Corynebacterium provencense</name>
    <dbReference type="NCBI Taxonomy" id="1737425"/>
    <lineage>
        <taxon>Bacteria</taxon>
        <taxon>Bacillati</taxon>
        <taxon>Actinomycetota</taxon>
        <taxon>Actinomycetes</taxon>
        <taxon>Mycobacteriales</taxon>
        <taxon>Corynebacteriaceae</taxon>
        <taxon>Corynebacterium</taxon>
    </lineage>
</organism>
<gene>
    <name evidence="1" type="ORF">Csp1_06710</name>
</gene>
<evidence type="ECO:0000313" key="1">
    <source>
        <dbReference type="EMBL" id="AWT25483.1"/>
    </source>
</evidence>
<reference evidence="2" key="1">
    <citation type="submission" date="2017-11" db="EMBL/GenBank/DDBJ databases">
        <title>Otitis media/interna in a cat caused by the recently described species Corynebacterium provencense.</title>
        <authorList>
            <person name="Kittl S."/>
            <person name="Brodard I."/>
            <person name="Rychener L."/>
            <person name="Jores J."/>
            <person name="Roosje P."/>
            <person name="Gobeli Brawand S."/>
        </authorList>
    </citation>
    <scope>NUCLEOTIDE SEQUENCE [LARGE SCALE GENOMIC DNA]</scope>
    <source>
        <strain evidence="2">17KM38</strain>
    </source>
</reference>
<dbReference type="AlphaFoldDB" id="A0A2Z3YVN7"/>
<dbReference type="STRING" id="1737425.GCA_900049755_00624"/>
<keyword evidence="2" id="KW-1185">Reference proteome</keyword>
<accession>A0A2Z3YVN7</accession>
<dbReference type="EMBL" id="CP024988">
    <property type="protein sequence ID" value="AWT25483.1"/>
    <property type="molecule type" value="Genomic_DNA"/>
</dbReference>